<keyword evidence="1" id="KW-0677">Repeat</keyword>
<protein>
    <submittedName>
        <fullName evidence="4">Collagen alpha-1(IX) chain</fullName>
    </submittedName>
</protein>
<name>A0A1I7SNM2_BURXY</name>
<organism evidence="3 4">
    <name type="scientific">Bursaphelenchus xylophilus</name>
    <name type="common">Pinewood nematode worm</name>
    <name type="synonym">Aphelenchoides xylophilus</name>
    <dbReference type="NCBI Taxonomy" id="6326"/>
    <lineage>
        <taxon>Eukaryota</taxon>
        <taxon>Metazoa</taxon>
        <taxon>Ecdysozoa</taxon>
        <taxon>Nematoda</taxon>
        <taxon>Chromadorea</taxon>
        <taxon>Rhabditida</taxon>
        <taxon>Tylenchina</taxon>
        <taxon>Tylenchomorpha</taxon>
        <taxon>Aphelenchoidea</taxon>
        <taxon>Aphelenchoididae</taxon>
        <taxon>Bursaphelenchus</taxon>
    </lineage>
</organism>
<evidence type="ECO:0000313" key="3">
    <source>
        <dbReference type="Proteomes" id="UP000095284"/>
    </source>
</evidence>
<evidence type="ECO:0000256" key="1">
    <source>
        <dbReference type="ARBA" id="ARBA00022737"/>
    </source>
</evidence>
<proteinExistence type="predicted"/>
<sequence>MADEAWGELLSARSMPLQERQKRQAYDDLPKQYPLPSTYLKPGASQTCTCATENNCPPGPPGPSGRPGEDGIPGLRGDPGVVGEPGILPPPEIKGLKVNTDEFKNMADEAWGELLSARSMPLQERQKRQAYDDLPKQYPLPSTYLKPGASQTCTCATENNCPPGPPGPSGRPGEDGIPGLRGDPGVVGEPGILPPPEIKG</sequence>
<dbReference type="WBParaSite" id="BXY_1466200.1">
    <property type="protein sequence ID" value="BXY_1466200.1"/>
    <property type="gene ID" value="BXY_1466200"/>
</dbReference>
<evidence type="ECO:0000313" key="4">
    <source>
        <dbReference type="WBParaSite" id="BXY_1466200.1"/>
    </source>
</evidence>
<dbReference type="PANTHER" id="PTHR24637">
    <property type="entry name" value="COLLAGEN"/>
    <property type="match status" value="1"/>
</dbReference>
<reference evidence="4" key="1">
    <citation type="submission" date="2016-11" db="UniProtKB">
        <authorList>
            <consortium name="WormBaseParasite"/>
        </authorList>
    </citation>
    <scope>IDENTIFICATION</scope>
</reference>
<dbReference type="Proteomes" id="UP000095284">
    <property type="component" value="Unplaced"/>
</dbReference>
<feature type="region of interest" description="Disordered" evidence="2">
    <location>
        <begin position="156"/>
        <end position="200"/>
    </location>
</feature>
<evidence type="ECO:0000256" key="2">
    <source>
        <dbReference type="SAM" id="MobiDB-lite"/>
    </source>
</evidence>
<dbReference type="PANTHER" id="PTHR24637:SF421">
    <property type="entry name" value="CUTICLE COLLAGEN DPY-2"/>
    <property type="match status" value="1"/>
</dbReference>
<feature type="compositionally biased region" description="Basic and acidic residues" evidence="2">
    <location>
        <begin position="124"/>
        <end position="135"/>
    </location>
</feature>
<feature type="region of interest" description="Disordered" evidence="2">
    <location>
        <begin position="51"/>
        <end position="95"/>
    </location>
</feature>
<dbReference type="AlphaFoldDB" id="A0A1I7SNM2"/>
<feature type="region of interest" description="Disordered" evidence="2">
    <location>
        <begin position="122"/>
        <end position="141"/>
    </location>
</feature>
<accession>A0A1I7SNM2</accession>